<protein>
    <recommendedName>
        <fullName evidence="3">FAD:protein FMN transferase</fullName>
        <ecNumber evidence="2">2.7.1.180</ecNumber>
    </recommendedName>
    <alternativeName>
        <fullName evidence="9">Flavin transferase</fullName>
    </alternativeName>
</protein>
<evidence type="ECO:0000256" key="5">
    <source>
        <dbReference type="ARBA" id="ARBA00022679"/>
    </source>
</evidence>
<evidence type="ECO:0000256" key="2">
    <source>
        <dbReference type="ARBA" id="ARBA00011955"/>
    </source>
</evidence>
<evidence type="ECO:0000256" key="7">
    <source>
        <dbReference type="ARBA" id="ARBA00022827"/>
    </source>
</evidence>
<dbReference type="EMBL" id="VBTH01000013">
    <property type="protein sequence ID" value="TLQ03844.1"/>
    <property type="molecule type" value="Genomic_DNA"/>
</dbReference>
<dbReference type="EC" id="2.7.1.180" evidence="2"/>
<evidence type="ECO:0000256" key="6">
    <source>
        <dbReference type="ARBA" id="ARBA00022723"/>
    </source>
</evidence>
<evidence type="ECO:0000256" key="3">
    <source>
        <dbReference type="ARBA" id="ARBA00016337"/>
    </source>
</evidence>
<dbReference type="PANTHER" id="PTHR30040:SF2">
    <property type="entry name" value="FAD:PROTEIN FMN TRANSFERASE"/>
    <property type="match status" value="1"/>
</dbReference>
<evidence type="ECO:0000256" key="4">
    <source>
        <dbReference type="ARBA" id="ARBA00022630"/>
    </source>
</evidence>
<evidence type="ECO:0000256" key="8">
    <source>
        <dbReference type="ARBA" id="ARBA00022842"/>
    </source>
</evidence>
<evidence type="ECO:0000313" key="11">
    <source>
        <dbReference type="EMBL" id="TLQ03844.1"/>
    </source>
</evidence>
<dbReference type="InterPro" id="IPR003374">
    <property type="entry name" value="ApbE-like_sf"/>
</dbReference>
<dbReference type="GO" id="GO:0016740">
    <property type="term" value="F:transferase activity"/>
    <property type="evidence" value="ECO:0007669"/>
    <property type="project" value="UniProtKB-KW"/>
</dbReference>
<keyword evidence="5 11" id="KW-0808">Transferase</keyword>
<evidence type="ECO:0000256" key="9">
    <source>
        <dbReference type="ARBA" id="ARBA00031306"/>
    </source>
</evidence>
<comment type="cofactor">
    <cofactor evidence="1">
        <name>Mg(2+)</name>
        <dbReference type="ChEBI" id="CHEBI:18420"/>
    </cofactor>
</comment>
<organism evidence="11 12">
    <name type="scientific">Pediococcus stilesii</name>
    <dbReference type="NCBI Taxonomy" id="331679"/>
    <lineage>
        <taxon>Bacteria</taxon>
        <taxon>Bacillati</taxon>
        <taxon>Bacillota</taxon>
        <taxon>Bacilli</taxon>
        <taxon>Lactobacillales</taxon>
        <taxon>Lactobacillaceae</taxon>
        <taxon>Pediococcus</taxon>
    </lineage>
</organism>
<dbReference type="PANTHER" id="PTHR30040">
    <property type="entry name" value="THIAMINE BIOSYNTHESIS LIPOPROTEIN APBE"/>
    <property type="match status" value="1"/>
</dbReference>
<evidence type="ECO:0000256" key="1">
    <source>
        <dbReference type="ARBA" id="ARBA00001946"/>
    </source>
</evidence>
<comment type="catalytic activity">
    <reaction evidence="10">
        <text>L-threonyl-[protein] + FAD = FMN-L-threonyl-[protein] + AMP + H(+)</text>
        <dbReference type="Rhea" id="RHEA:36847"/>
        <dbReference type="Rhea" id="RHEA-COMP:11060"/>
        <dbReference type="Rhea" id="RHEA-COMP:11061"/>
        <dbReference type="ChEBI" id="CHEBI:15378"/>
        <dbReference type="ChEBI" id="CHEBI:30013"/>
        <dbReference type="ChEBI" id="CHEBI:57692"/>
        <dbReference type="ChEBI" id="CHEBI:74257"/>
        <dbReference type="ChEBI" id="CHEBI:456215"/>
        <dbReference type="EC" id="2.7.1.180"/>
    </reaction>
</comment>
<accession>A0A5R9BT47</accession>
<sequence>MTEYHSKIFHLKSMEMPFTLKFILTSTKIPSNLLINTAQKIQEYLNHVDQQFSPFISTSLVSKYQNHQLELNEFTSEFQEVYGISVKAQEITDGAFNPFYNHQYDPTGLVKGWAIQRGFEIYLRPLLQNQQVAAVALNGAGDIQMGVAHDSNYEWQIGIEDPLQINHLIYQFTIKNGAIATSGFSKRGSHIQLQDATSSIIQSSIVADELIEADIMATAVISMGQNKLKNFKYPLRGIIIDRQDHITELERR</sequence>
<keyword evidence="6" id="KW-0479">Metal-binding</keyword>
<dbReference type="Pfam" id="PF02424">
    <property type="entry name" value="ApbE"/>
    <property type="match status" value="1"/>
</dbReference>
<dbReference type="OrthoDB" id="9778595at2"/>
<dbReference type="Gene3D" id="3.10.520.10">
    <property type="entry name" value="ApbE-like domains"/>
    <property type="match status" value="2"/>
</dbReference>
<dbReference type="SUPFAM" id="SSF143631">
    <property type="entry name" value="ApbE-like"/>
    <property type="match status" value="1"/>
</dbReference>
<comment type="caution">
    <text evidence="11">The sequence shown here is derived from an EMBL/GenBank/DDBJ whole genome shotgun (WGS) entry which is preliminary data.</text>
</comment>
<keyword evidence="4" id="KW-0285">Flavoprotein</keyword>
<dbReference type="RefSeq" id="WP_138474598.1">
    <property type="nucleotide sequence ID" value="NZ_VBTH01000013.1"/>
</dbReference>
<evidence type="ECO:0000256" key="10">
    <source>
        <dbReference type="ARBA" id="ARBA00048540"/>
    </source>
</evidence>
<keyword evidence="7" id="KW-0274">FAD</keyword>
<name>A0A5R9BT47_9LACO</name>
<dbReference type="AlphaFoldDB" id="A0A5R9BT47"/>
<evidence type="ECO:0000313" key="12">
    <source>
        <dbReference type="Proteomes" id="UP000305541"/>
    </source>
</evidence>
<proteinExistence type="predicted"/>
<keyword evidence="8" id="KW-0460">Magnesium</keyword>
<dbReference type="InterPro" id="IPR024932">
    <property type="entry name" value="ApbE"/>
</dbReference>
<dbReference type="Proteomes" id="UP000305541">
    <property type="component" value="Unassembled WGS sequence"/>
</dbReference>
<reference evidence="11 12" key="1">
    <citation type="submission" date="2019-05" db="EMBL/GenBank/DDBJ databases">
        <title>The metagenome of a microbial culture collection derived from dairy environment covers the genomic content of the human microbiome.</title>
        <authorList>
            <person name="Roder T."/>
            <person name="Wuthrich D."/>
            <person name="Sattari Z."/>
            <person name="Von Ah U."/>
            <person name="Bar C."/>
            <person name="Ronchi F."/>
            <person name="Macpherson A.J."/>
            <person name="Ganal-Vonarburg S.C."/>
            <person name="Bruggmann R."/>
            <person name="Vergeres G."/>
        </authorList>
    </citation>
    <scope>NUCLEOTIDE SEQUENCE [LARGE SCALE GENOMIC DNA]</scope>
    <source>
        <strain evidence="11 12">FAM 18815</strain>
    </source>
</reference>
<dbReference type="GO" id="GO:0046872">
    <property type="term" value="F:metal ion binding"/>
    <property type="evidence" value="ECO:0007669"/>
    <property type="project" value="UniProtKB-KW"/>
</dbReference>
<gene>
    <name evidence="11" type="ORF">FEZ51_07475</name>
</gene>